<dbReference type="Proteomes" id="UP000177506">
    <property type="component" value="Unassembled WGS sequence"/>
</dbReference>
<reference evidence="1 2" key="1">
    <citation type="submission" date="2016-08" db="EMBL/GenBank/DDBJ databases">
        <title>Hymenobacter coccineus sp. nov., Hymenobacter lapidarius sp. nov. and Hymenobacter glacialis sp. nov., isolated from Antarctic soil.</title>
        <authorList>
            <person name="Sedlacek I."/>
            <person name="Kralova S."/>
            <person name="Kyrova K."/>
            <person name="Maslanova I."/>
            <person name="Stankova E."/>
            <person name="Vrbovska V."/>
            <person name="Nemec M."/>
            <person name="Bartak M."/>
            <person name="Svec P."/>
            <person name="Busse H.-J."/>
            <person name="Pantucek R."/>
        </authorList>
    </citation>
    <scope>NUCLEOTIDE SEQUENCE [LARGE SCALE GENOMIC DNA]</scope>
    <source>
        <strain evidence="1 2">CCM 8649</strain>
    </source>
</reference>
<dbReference type="CDD" id="cd00093">
    <property type="entry name" value="HTH_XRE"/>
    <property type="match status" value="1"/>
</dbReference>
<evidence type="ECO:0000313" key="1">
    <source>
        <dbReference type="EMBL" id="OGX81498.1"/>
    </source>
</evidence>
<dbReference type="SUPFAM" id="SSF47413">
    <property type="entry name" value="lambda repressor-like DNA-binding domains"/>
    <property type="match status" value="1"/>
</dbReference>
<gene>
    <name evidence="1" type="ORF">BEN49_03045</name>
</gene>
<sequence>MKKYEMIVERTATGYSAYNEGEGAYTVGTSFEELKANMVEVLNLALSDTGRTVGIGDVKITYDLKSFFDAYKVINAAALAKRLGMTQSLLSQYVSGNKKPSPTQTRRILEGVRAVGRELAEMDFAF</sequence>
<protein>
    <submittedName>
        <fullName evidence="1">Uncharacterized protein</fullName>
    </submittedName>
</protein>
<comment type="caution">
    <text evidence="1">The sequence shown here is derived from an EMBL/GenBank/DDBJ whole genome shotgun (WGS) entry which is preliminary data.</text>
</comment>
<organism evidence="1 2">
    <name type="scientific">Hymenobacter coccineus</name>
    <dbReference type="NCBI Taxonomy" id="1908235"/>
    <lineage>
        <taxon>Bacteria</taxon>
        <taxon>Pseudomonadati</taxon>
        <taxon>Bacteroidota</taxon>
        <taxon>Cytophagia</taxon>
        <taxon>Cytophagales</taxon>
        <taxon>Hymenobacteraceae</taxon>
        <taxon>Hymenobacter</taxon>
    </lineage>
</organism>
<dbReference type="AlphaFoldDB" id="A0A1G1SS83"/>
<dbReference type="InterPro" id="IPR010982">
    <property type="entry name" value="Lambda_DNA-bd_dom_sf"/>
</dbReference>
<dbReference type="EMBL" id="MDZA01000448">
    <property type="protein sequence ID" value="OGX81498.1"/>
    <property type="molecule type" value="Genomic_DNA"/>
</dbReference>
<dbReference type="RefSeq" id="WP_068230552.1">
    <property type="nucleotide sequence ID" value="NZ_MDZA01000448.1"/>
</dbReference>
<evidence type="ECO:0000313" key="2">
    <source>
        <dbReference type="Proteomes" id="UP000177506"/>
    </source>
</evidence>
<accession>A0A1G1SS83</accession>
<keyword evidence="2" id="KW-1185">Reference proteome</keyword>
<dbReference type="OrthoDB" id="676274at2"/>
<name>A0A1G1SS83_9BACT</name>
<dbReference type="GO" id="GO:0003677">
    <property type="term" value="F:DNA binding"/>
    <property type="evidence" value="ECO:0007669"/>
    <property type="project" value="InterPro"/>
</dbReference>
<dbReference type="Pfam" id="PF13560">
    <property type="entry name" value="HTH_31"/>
    <property type="match status" value="1"/>
</dbReference>
<dbReference type="InterPro" id="IPR001387">
    <property type="entry name" value="Cro/C1-type_HTH"/>
</dbReference>
<proteinExistence type="predicted"/>